<dbReference type="Pfam" id="PF14420">
    <property type="entry name" value="Clr5"/>
    <property type="match status" value="1"/>
</dbReference>
<evidence type="ECO:0000313" key="3">
    <source>
        <dbReference type="Proteomes" id="UP000004605"/>
    </source>
</evidence>
<feature type="domain" description="Clr5" evidence="1">
    <location>
        <begin position="41"/>
        <end position="88"/>
    </location>
</feature>
<sequence>MDKRTVFDAKSETEIKTPSLDEKLFHDYSFIKNNHKKTRRSKLDPYKREILALRQLNLSYERISYWLNDYHGFSISPSNIMRRVEKWGKH</sequence>
<dbReference type="Proteomes" id="UP000004605">
    <property type="component" value="Unassembled WGS sequence"/>
</dbReference>
<comment type="caution">
    <text evidence="2">The sequence shown here is derived from an EMBL/GenBank/DDBJ whole genome shotgun (WGS) entry which is preliminary data.</text>
</comment>
<keyword evidence="3" id="KW-1185">Reference proteome</keyword>
<dbReference type="InterPro" id="IPR025676">
    <property type="entry name" value="Clr5_dom"/>
</dbReference>
<evidence type="ECO:0000259" key="1">
    <source>
        <dbReference type="Pfam" id="PF14420"/>
    </source>
</evidence>
<proteinExistence type="predicted"/>
<name>F9S6U0_9VIBR</name>
<organism evidence="2 3">
    <name type="scientific">Vibrio ichthyoenteri ATCC 700023</name>
    <dbReference type="NCBI Taxonomy" id="870968"/>
    <lineage>
        <taxon>Bacteria</taxon>
        <taxon>Pseudomonadati</taxon>
        <taxon>Pseudomonadota</taxon>
        <taxon>Gammaproteobacteria</taxon>
        <taxon>Vibrionales</taxon>
        <taxon>Vibrionaceae</taxon>
        <taxon>Vibrio</taxon>
    </lineage>
</organism>
<reference evidence="2 3" key="1">
    <citation type="journal article" date="2012" name="Int. J. Syst. Evol. Microbiol.">
        <title>Vibrio caribbeanicus sp. nov., isolated from the marine sponge Scleritoderma cyanea.</title>
        <authorList>
            <person name="Hoffmann M."/>
            <person name="Monday S.R."/>
            <person name="Allard M.W."/>
            <person name="Strain E.A."/>
            <person name="Whittaker P."/>
            <person name="Naum M."/>
            <person name="McCarthy P.J."/>
            <person name="Lopez J.V."/>
            <person name="Fischer M."/>
            <person name="Brown E.W."/>
        </authorList>
    </citation>
    <scope>NUCLEOTIDE SEQUENCE [LARGE SCALE GENOMIC DNA]</scope>
    <source>
        <strain evidence="2 3">ATCC 700023</strain>
    </source>
</reference>
<dbReference type="RefSeq" id="WP_006714201.1">
    <property type="nucleotide sequence ID" value="NZ_AFWF01000277.1"/>
</dbReference>
<dbReference type="AlphaFoldDB" id="F9S6U0"/>
<dbReference type="EMBL" id="AFWF01000277">
    <property type="protein sequence ID" value="EGU32385.1"/>
    <property type="molecule type" value="Genomic_DNA"/>
</dbReference>
<evidence type="ECO:0000313" key="2">
    <source>
        <dbReference type="EMBL" id="EGU32385.1"/>
    </source>
</evidence>
<accession>F9S6U0</accession>
<protein>
    <recommendedName>
        <fullName evidence="1">Clr5 domain-containing protein</fullName>
    </recommendedName>
</protein>
<gene>
    <name evidence="2" type="ORF">VII00023_09304</name>
</gene>